<evidence type="ECO:0000256" key="2">
    <source>
        <dbReference type="ARBA" id="ARBA00022801"/>
    </source>
</evidence>
<dbReference type="InterPro" id="IPR002053">
    <property type="entry name" value="Glyco_hydro_25"/>
</dbReference>
<reference evidence="4 5" key="1">
    <citation type="journal article" date="2011" name="J. Bacteriol.">
        <title>Complete genome of the cellulolytic ruminal bacterium Ruminococcus albus 7.</title>
        <authorList>
            <person name="Suen G."/>
            <person name="Stevenson D.M."/>
            <person name="Bruce D.C."/>
            <person name="Chertkov O."/>
            <person name="Copeland A."/>
            <person name="Cheng J.F."/>
            <person name="Detter C."/>
            <person name="Detter J.C."/>
            <person name="Goodwin L.A."/>
            <person name="Han C.S."/>
            <person name="Hauser L.J."/>
            <person name="Ivanova N.N."/>
            <person name="Kyrpides N.C."/>
            <person name="Land M.L."/>
            <person name="Lapidus A."/>
            <person name="Lucas S."/>
            <person name="Ovchinnikova G."/>
            <person name="Pitluck S."/>
            <person name="Tapia R."/>
            <person name="Woyke T."/>
            <person name="Boyum J."/>
            <person name="Mead D."/>
            <person name="Weimer P.J."/>
        </authorList>
    </citation>
    <scope>NUCLEOTIDE SEQUENCE [LARGE SCALE GENOMIC DNA]</scope>
    <source>
        <strain evidence="5">ATCC 27210 / DSM 20455 / JCM 14654 / NCDO 2250 / 7</strain>
    </source>
</reference>
<proteinExistence type="inferred from homology"/>
<keyword evidence="2 4" id="KW-0378">Hydrolase</keyword>
<dbReference type="Proteomes" id="UP000006919">
    <property type="component" value="Chromosome"/>
</dbReference>
<dbReference type="EMBL" id="CP002403">
    <property type="protein sequence ID" value="ADU22071.1"/>
    <property type="molecule type" value="Genomic_DNA"/>
</dbReference>
<dbReference type="KEGG" id="ral:Rumal_1570"/>
<dbReference type="PROSITE" id="PS51904">
    <property type="entry name" value="GLYCOSYL_HYDROL_F25_2"/>
    <property type="match status" value="1"/>
</dbReference>
<dbReference type="STRING" id="697329.Rumal_1570"/>
<gene>
    <name evidence="4" type="ordered locus">Rumal_1570</name>
</gene>
<dbReference type="Gene3D" id="3.20.20.80">
    <property type="entry name" value="Glycosidases"/>
    <property type="match status" value="1"/>
</dbReference>
<evidence type="ECO:0000313" key="4">
    <source>
        <dbReference type="EMBL" id="ADU22071.1"/>
    </source>
</evidence>
<protein>
    <submittedName>
        <fullName evidence="4">Glycoside hydrolase family 25</fullName>
    </submittedName>
</protein>
<dbReference type="SUPFAM" id="SSF51445">
    <property type="entry name" value="(Trans)glycosidases"/>
    <property type="match status" value="1"/>
</dbReference>
<dbReference type="GO" id="GO:0016998">
    <property type="term" value="P:cell wall macromolecule catabolic process"/>
    <property type="evidence" value="ECO:0007669"/>
    <property type="project" value="InterPro"/>
</dbReference>
<dbReference type="PANTHER" id="PTHR34135:SF2">
    <property type="entry name" value="LYSOZYME"/>
    <property type="match status" value="1"/>
</dbReference>
<comment type="similarity">
    <text evidence="1">Belongs to the glycosyl hydrolase 25 family.</text>
</comment>
<organism evidence="4 5">
    <name type="scientific">Ruminococcus albus (strain ATCC 27210 / DSM 20455 / JCM 14654 / NCDO 2250 / 7)</name>
    <dbReference type="NCBI Taxonomy" id="697329"/>
    <lineage>
        <taxon>Bacteria</taxon>
        <taxon>Bacillati</taxon>
        <taxon>Bacillota</taxon>
        <taxon>Clostridia</taxon>
        <taxon>Eubacteriales</taxon>
        <taxon>Oscillospiraceae</taxon>
        <taxon>Ruminococcus</taxon>
    </lineage>
</organism>
<dbReference type="RefSeq" id="WP_013498236.1">
    <property type="nucleotide sequence ID" value="NC_014833.1"/>
</dbReference>
<dbReference type="InterPro" id="IPR017853">
    <property type="entry name" value="GH"/>
</dbReference>
<dbReference type="SMART" id="SM00641">
    <property type="entry name" value="Glyco_25"/>
    <property type="match status" value="1"/>
</dbReference>
<keyword evidence="3" id="KW-0326">Glycosidase</keyword>
<dbReference type="OrthoDB" id="9765879at2"/>
<dbReference type="PANTHER" id="PTHR34135">
    <property type="entry name" value="LYSOZYME"/>
    <property type="match status" value="1"/>
</dbReference>
<accession>E6UHM2</accession>
<evidence type="ECO:0000256" key="1">
    <source>
        <dbReference type="ARBA" id="ARBA00010646"/>
    </source>
</evidence>
<dbReference type="GO" id="GO:0016052">
    <property type="term" value="P:carbohydrate catabolic process"/>
    <property type="evidence" value="ECO:0007669"/>
    <property type="project" value="TreeGrafter"/>
</dbReference>
<dbReference type="AlphaFoldDB" id="E6UHM2"/>
<dbReference type="GO" id="GO:0003796">
    <property type="term" value="F:lysozyme activity"/>
    <property type="evidence" value="ECO:0007669"/>
    <property type="project" value="InterPro"/>
</dbReference>
<dbReference type="CDD" id="cd06414">
    <property type="entry name" value="GH25_LytC-like"/>
    <property type="match status" value="1"/>
</dbReference>
<dbReference type="InterPro" id="IPR018077">
    <property type="entry name" value="Glyco_hydro_fam25_subgr"/>
</dbReference>
<dbReference type="Pfam" id="PF01183">
    <property type="entry name" value="Glyco_hydro_25"/>
    <property type="match status" value="1"/>
</dbReference>
<dbReference type="GO" id="GO:0009253">
    <property type="term" value="P:peptidoglycan catabolic process"/>
    <property type="evidence" value="ECO:0007669"/>
    <property type="project" value="InterPro"/>
</dbReference>
<evidence type="ECO:0000256" key="3">
    <source>
        <dbReference type="ARBA" id="ARBA00023295"/>
    </source>
</evidence>
<dbReference type="eggNOG" id="COG3757">
    <property type="taxonomic scope" value="Bacteria"/>
</dbReference>
<dbReference type="HOGENOM" id="CLU_044973_8_1_9"/>
<sequence>MNIKGIDVSQWQGEINFNKVKSGGVDFVILRGGYGKYISQKDPYFDKNYSHAKKAGLNVGVYWFSYAESETDAKEEARVCLEVIKNKKFEYPVYFDLEEQTQFDKGKAFCSSLVKCFCGELEKAGYFTGLYISSAPLKKYITKEVAERYALWIAEYGSRCTYRGSYGMWQYSCKGKINGISNDVDMDTSYVDYPDIIKNGGFNGYKKH</sequence>
<name>E6UHM2_RUMA7</name>
<evidence type="ECO:0000313" key="5">
    <source>
        <dbReference type="Proteomes" id="UP000006919"/>
    </source>
</evidence>